<dbReference type="GO" id="GO:0001228">
    <property type="term" value="F:DNA-binding transcription activator activity, RNA polymerase II-specific"/>
    <property type="evidence" value="ECO:0007669"/>
    <property type="project" value="TreeGrafter"/>
</dbReference>
<dbReference type="SMART" id="SM00355">
    <property type="entry name" value="ZnF_C2H2"/>
    <property type="match status" value="9"/>
</dbReference>
<dbReference type="FunFam" id="3.30.160.60:FF:001156">
    <property type="entry name" value="Zinc finger protein 407"/>
    <property type="match status" value="1"/>
</dbReference>
<feature type="domain" description="C2H2-type" evidence="13">
    <location>
        <begin position="162"/>
        <end position="189"/>
    </location>
</feature>
<reference evidence="14" key="2">
    <citation type="submission" date="2025-09" db="UniProtKB">
        <authorList>
            <consortium name="Ensembl"/>
        </authorList>
    </citation>
    <scope>IDENTIFICATION</scope>
</reference>
<keyword evidence="7" id="KW-0805">Transcription regulation</keyword>
<dbReference type="PROSITE" id="PS50157">
    <property type="entry name" value="ZINC_FINGER_C2H2_2"/>
    <property type="match status" value="9"/>
</dbReference>
<feature type="domain" description="C2H2-type" evidence="13">
    <location>
        <begin position="412"/>
        <end position="439"/>
    </location>
</feature>
<keyword evidence="6" id="KW-0862">Zinc</keyword>
<dbReference type="InterPro" id="IPR013087">
    <property type="entry name" value="Znf_C2H2_type"/>
</dbReference>
<dbReference type="Proteomes" id="UP000694523">
    <property type="component" value="Unplaced"/>
</dbReference>
<accession>A0A8C6U502</accession>
<dbReference type="InterPro" id="IPR036236">
    <property type="entry name" value="Znf_C2H2_sf"/>
</dbReference>
<evidence type="ECO:0000256" key="8">
    <source>
        <dbReference type="ARBA" id="ARBA00023125"/>
    </source>
</evidence>
<feature type="domain" description="C2H2-type" evidence="13">
    <location>
        <begin position="328"/>
        <end position="355"/>
    </location>
</feature>
<dbReference type="FunFam" id="3.30.160.60:FF:000065">
    <property type="entry name" value="B-cell CLL/lymphoma 6, member B"/>
    <property type="match status" value="1"/>
</dbReference>
<dbReference type="SUPFAM" id="SSF57667">
    <property type="entry name" value="beta-beta-alpha zinc fingers"/>
    <property type="match status" value="5"/>
</dbReference>
<dbReference type="GO" id="GO:0000978">
    <property type="term" value="F:RNA polymerase II cis-regulatory region sequence-specific DNA binding"/>
    <property type="evidence" value="ECO:0007669"/>
    <property type="project" value="TreeGrafter"/>
</dbReference>
<dbReference type="PANTHER" id="PTHR24393:SF15">
    <property type="entry name" value="IP01243P-RELATED"/>
    <property type="match status" value="1"/>
</dbReference>
<evidence type="ECO:0000256" key="11">
    <source>
        <dbReference type="PROSITE-ProRule" id="PRU00042"/>
    </source>
</evidence>
<evidence type="ECO:0000313" key="14">
    <source>
        <dbReference type="Ensembl" id="ENSNMLP00000028714.1"/>
    </source>
</evidence>
<dbReference type="PANTHER" id="PTHR24393">
    <property type="entry name" value="ZINC FINGER PROTEIN"/>
    <property type="match status" value="1"/>
</dbReference>
<keyword evidence="5 11" id="KW-0863">Zinc-finger</keyword>
<keyword evidence="15" id="KW-1185">Reference proteome</keyword>
<evidence type="ECO:0000256" key="3">
    <source>
        <dbReference type="ARBA" id="ARBA00022723"/>
    </source>
</evidence>
<evidence type="ECO:0000313" key="15">
    <source>
        <dbReference type="Proteomes" id="UP000694523"/>
    </source>
</evidence>
<evidence type="ECO:0000256" key="6">
    <source>
        <dbReference type="ARBA" id="ARBA00022833"/>
    </source>
</evidence>
<evidence type="ECO:0000256" key="7">
    <source>
        <dbReference type="ARBA" id="ARBA00023015"/>
    </source>
</evidence>
<feature type="domain" description="C2H2-type" evidence="13">
    <location>
        <begin position="384"/>
        <end position="411"/>
    </location>
</feature>
<dbReference type="GO" id="GO:0005634">
    <property type="term" value="C:nucleus"/>
    <property type="evidence" value="ECO:0007669"/>
    <property type="project" value="UniProtKB-SubCell"/>
</dbReference>
<feature type="domain" description="C2H2-type" evidence="13">
    <location>
        <begin position="356"/>
        <end position="383"/>
    </location>
</feature>
<keyword evidence="3" id="KW-0479">Metal-binding</keyword>
<dbReference type="Pfam" id="PF13894">
    <property type="entry name" value="zf-C2H2_4"/>
    <property type="match status" value="1"/>
</dbReference>
<evidence type="ECO:0000256" key="5">
    <source>
        <dbReference type="ARBA" id="ARBA00022771"/>
    </source>
</evidence>
<dbReference type="FunFam" id="3.30.160.60:FF:000446">
    <property type="entry name" value="Zinc finger protein"/>
    <property type="match status" value="1"/>
</dbReference>
<comment type="similarity">
    <text evidence="2">Belongs to the krueppel C2H2-type zinc-finger protein family.</text>
</comment>
<evidence type="ECO:0000256" key="1">
    <source>
        <dbReference type="ARBA" id="ARBA00004123"/>
    </source>
</evidence>
<dbReference type="FunFam" id="3.30.160.60:FF:000478">
    <property type="entry name" value="Zinc finger protein 133"/>
    <property type="match status" value="1"/>
</dbReference>
<organism evidence="14 15">
    <name type="scientific">Neogobius melanostomus</name>
    <name type="common">round goby</name>
    <dbReference type="NCBI Taxonomy" id="47308"/>
    <lineage>
        <taxon>Eukaryota</taxon>
        <taxon>Metazoa</taxon>
        <taxon>Chordata</taxon>
        <taxon>Craniata</taxon>
        <taxon>Vertebrata</taxon>
        <taxon>Euteleostomi</taxon>
        <taxon>Actinopterygii</taxon>
        <taxon>Neopterygii</taxon>
        <taxon>Teleostei</taxon>
        <taxon>Neoteleostei</taxon>
        <taxon>Acanthomorphata</taxon>
        <taxon>Gobiaria</taxon>
        <taxon>Gobiiformes</taxon>
        <taxon>Gobioidei</taxon>
        <taxon>Gobiidae</taxon>
        <taxon>Benthophilinae</taxon>
        <taxon>Neogobiini</taxon>
        <taxon>Neogobius</taxon>
    </lineage>
</organism>
<keyword evidence="10" id="KW-0539">Nucleus</keyword>
<name>A0A8C6U502_9GOBI</name>
<dbReference type="Gene3D" id="3.30.160.60">
    <property type="entry name" value="Classic Zinc Finger"/>
    <property type="match status" value="9"/>
</dbReference>
<proteinExistence type="inferred from homology"/>
<evidence type="ECO:0000256" key="9">
    <source>
        <dbReference type="ARBA" id="ARBA00023163"/>
    </source>
</evidence>
<reference evidence="14" key="1">
    <citation type="submission" date="2025-08" db="UniProtKB">
        <authorList>
            <consortium name="Ensembl"/>
        </authorList>
    </citation>
    <scope>IDENTIFICATION</scope>
</reference>
<dbReference type="AlphaFoldDB" id="A0A8C6U502"/>
<dbReference type="Pfam" id="PF05605">
    <property type="entry name" value="zf-Di19"/>
    <property type="match status" value="1"/>
</dbReference>
<dbReference type="GO" id="GO:0008270">
    <property type="term" value="F:zinc ion binding"/>
    <property type="evidence" value="ECO:0007669"/>
    <property type="project" value="UniProtKB-KW"/>
</dbReference>
<comment type="subcellular location">
    <subcellularLocation>
        <location evidence="1">Nucleus</location>
    </subcellularLocation>
</comment>
<feature type="domain" description="C2H2-type" evidence="13">
    <location>
        <begin position="300"/>
        <end position="327"/>
    </location>
</feature>
<feature type="domain" description="C2H2-type" evidence="13">
    <location>
        <begin position="190"/>
        <end position="217"/>
    </location>
</feature>
<keyword evidence="8" id="KW-0238">DNA-binding</keyword>
<keyword evidence="4" id="KW-0677">Repeat</keyword>
<dbReference type="InterPro" id="IPR008598">
    <property type="entry name" value="Di19_Zn-bd"/>
</dbReference>
<dbReference type="FunFam" id="3.30.160.60:FF:002343">
    <property type="entry name" value="Zinc finger protein 33A"/>
    <property type="match status" value="2"/>
</dbReference>
<feature type="domain" description="C2H2-type" evidence="13">
    <location>
        <begin position="246"/>
        <end position="273"/>
    </location>
</feature>
<evidence type="ECO:0000256" key="12">
    <source>
        <dbReference type="SAM" id="MobiDB-lite"/>
    </source>
</evidence>
<evidence type="ECO:0000256" key="10">
    <source>
        <dbReference type="ARBA" id="ARBA00023242"/>
    </source>
</evidence>
<dbReference type="Ensembl" id="ENSNMLT00000032058.1">
    <property type="protein sequence ID" value="ENSNMLP00000028714.1"/>
    <property type="gene ID" value="ENSNMLG00000018232.1"/>
</dbReference>
<protein>
    <recommendedName>
        <fullName evidence="13">C2H2-type domain-containing protein</fullName>
    </recommendedName>
</protein>
<evidence type="ECO:0000259" key="13">
    <source>
        <dbReference type="PROSITE" id="PS50157"/>
    </source>
</evidence>
<dbReference type="PROSITE" id="PS00028">
    <property type="entry name" value="ZINC_FINGER_C2H2_1"/>
    <property type="match status" value="9"/>
</dbReference>
<feature type="region of interest" description="Disordered" evidence="12">
    <location>
        <begin position="103"/>
        <end position="128"/>
    </location>
</feature>
<dbReference type="FunFam" id="3.30.160.60:FF:000110">
    <property type="entry name" value="Zinc finger protein-like"/>
    <property type="match status" value="1"/>
</dbReference>
<sequence length="451" mass="51730">MDGLEVKEEGDMWGLADSGYSRIQGSGQQRKLLPVMKSEVLMDIDNRPTLEAHSEEELYLKQEEQPSELPMTIISVKTDDGEDTLTVPRDRLEKELDDKIEGCEELETDSYGSTENDLHSDESTDNPEDWTQKWKVKEDVCYPVHINSNQLNKHSSDEAEERRCSECGKTFTDKLYLKRHMIRHTGRRPFICSVCKKSFTQNAHLRKHMRCHTGEKPFNCPMCDATFSLKQNLHRHMTSHSGEKSFSCPICKKGFTQKCHLSRHMSLHLGEKPCSCSHNTCEHTQNVNGQVSALSGEKPFSCPFCSKGFTRKDHLSSHLSAHTGDKQFDCPECDAKFNLKQSLERHMTVHSGEKPFKCPDCKKGFTRNSTLKLHMRTHTGEKPFSCTECHAKFNRKENFLRHLTVHTGERPYNCTVCKKDFVRKPSLDKHMKSHTKQQAVNVDVHTATISR</sequence>
<dbReference type="FunFam" id="3.30.160.60:FF:001506">
    <property type="entry name" value="Zinc finger protein"/>
    <property type="match status" value="2"/>
</dbReference>
<evidence type="ECO:0000256" key="2">
    <source>
        <dbReference type="ARBA" id="ARBA00006991"/>
    </source>
</evidence>
<feature type="domain" description="C2H2-type" evidence="13">
    <location>
        <begin position="218"/>
        <end position="245"/>
    </location>
</feature>
<keyword evidence="9" id="KW-0804">Transcription</keyword>
<evidence type="ECO:0000256" key="4">
    <source>
        <dbReference type="ARBA" id="ARBA00022737"/>
    </source>
</evidence>
<dbReference type="Pfam" id="PF00096">
    <property type="entry name" value="zf-C2H2"/>
    <property type="match status" value="6"/>
</dbReference>